<proteinExistence type="predicted"/>
<dbReference type="OrthoDB" id="655030at2759"/>
<protein>
    <recommendedName>
        <fullName evidence="5">FAD-binding domain-containing protein</fullName>
    </recommendedName>
</protein>
<gene>
    <name evidence="6" type="ORF">GSI_02790</name>
</gene>
<dbReference type="PANTHER" id="PTHR46972">
    <property type="entry name" value="MONOOXYGENASE ASQM-RELATED"/>
    <property type="match status" value="1"/>
</dbReference>
<keyword evidence="3" id="KW-0560">Oxidoreductase</keyword>
<dbReference type="Pfam" id="PF01494">
    <property type="entry name" value="FAD_binding_3"/>
    <property type="match status" value="1"/>
</dbReference>
<keyword evidence="2" id="KW-0274">FAD</keyword>
<keyword evidence="7" id="KW-1185">Reference proteome</keyword>
<evidence type="ECO:0000256" key="4">
    <source>
        <dbReference type="ARBA" id="ARBA00023033"/>
    </source>
</evidence>
<keyword evidence="4" id="KW-0503">Monooxygenase</keyword>
<organism evidence="6 7">
    <name type="scientific">Ganoderma sinense ZZ0214-1</name>
    <dbReference type="NCBI Taxonomy" id="1077348"/>
    <lineage>
        <taxon>Eukaryota</taxon>
        <taxon>Fungi</taxon>
        <taxon>Dikarya</taxon>
        <taxon>Basidiomycota</taxon>
        <taxon>Agaricomycotina</taxon>
        <taxon>Agaricomycetes</taxon>
        <taxon>Polyporales</taxon>
        <taxon>Polyporaceae</taxon>
        <taxon>Ganoderma</taxon>
    </lineage>
</organism>
<dbReference type="Proteomes" id="UP000230002">
    <property type="component" value="Unassembled WGS sequence"/>
</dbReference>
<dbReference type="PANTHER" id="PTHR46972:SF1">
    <property type="entry name" value="FAD DEPENDENT OXIDOREDUCTASE DOMAIN-CONTAINING PROTEIN"/>
    <property type="match status" value="1"/>
</dbReference>
<dbReference type="EMBL" id="AYKW01000004">
    <property type="protein sequence ID" value="PIL35003.1"/>
    <property type="molecule type" value="Genomic_DNA"/>
</dbReference>
<dbReference type="GO" id="GO:0071949">
    <property type="term" value="F:FAD binding"/>
    <property type="evidence" value="ECO:0007669"/>
    <property type="project" value="InterPro"/>
</dbReference>
<evidence type="ECO:0000313" key="6">
    <source>
        <dbReference type="EMBL" id="PIL35003.1"/>
    </source>
</evidence>
<comment type="caution">
    <text evidence="6">The sequence shown here is derived from an EMBL/GenBank/DDBJ whole genome shotgun (WGS) entry which is preliminary data.</text>
</comment>
<accession>A0A2G8SMQ2</accession>
<evidence type="ECO:0000256" key="2">
    <source>
        <dbReference type="ARBA" id="ARBA00022827"/>
    </source>
</evidence>
<name>A0A2G8SMQ2_9APHY</name>
<dbReference type="Gene3D" id="3.50.50.60">
    <property type="entry name" value="FAD/NAD(P)-binding domain"/>
    <property type="match status" value="1"/>
</dbReference>
<dbReference type="AlphaFoldDB" id="A0A2G8SMQ2"/>
<dbReference type="GO" id="GO:0004497">
    <property type="term" value="F:monooxygenase activity"/>
    <property type="evidence" value="ECO:0007669"/>
    <property type="project" value="UniProtKB-KW"/>
</dbReference>
<dbReference type="STRING" id="1077348.A0A2G8SMQ2"/>
<dbReference type="InterPro" id="IPR036188">
    <property type="entry name" value="FAD/NAD-bd_sf"/>
</dbReference>
<feature type="domain" description="FAD-binding" evidence="5">
    <location>
        <begin position="128"/>
        <end position="165"/>
    </location>
</feature>
<reference evidence="6 7" key="1">
    <citation type="journal article" date="2015" name="Sci. Rep.">
        <title>Chromosome-level genome map provides insights into diverse defense mechanisms in the medicinal fungus Ganoderma sinense.</title>
        <authorList>
            <person name="Zhu Y."/>
            <person name="Xu J."/>
            <person name="Sun C."/>
            <person name="Zhou S."/>
            <person name="Xu H."/>
            <person name="Nelson D.R."/>
            <person name="Qian J."/>
            <person name="Song J."/>
            <person name="Luo H."/>
            <person name="Xiang L."/>
            <person name="Li Y."/>
            <person name="Xu Z."/>
            <person name="Ji A."/>
            <person name="Wang L."/>
            <person name="Lu S."/>
            <person name="Hayward A."/>
            <person name="Sun W."/>
            <person name="Li X."/>
            <person name="Schwartz D.C."/>
            <person name="Wang Y."/>
            <person name="Chen S."/>
        </authorList>
    </citation>
    <scope>NUCLEOTIDE SEQUENCE [LARGE SCALE GENOMIC DNA]</scope>
    <source>
        <strain evidence="6 7">ZZ0214-1</strain>
    </source>
</reference>
<evidence type="ECO:0000256" key="3">
    <source>
        <dbReference type="ARBA" id="ARBA00023002"/>
    </source>
</evidence>
<evidence type="ECO:0000259" key="5">
    <source>
        <dbReference type="Pfam" id="PF01494"/>
    </source>
</evidence>
<keyword evidence="1" id="KW-0285">Flavoprotein</keyword>
<dbReference type="SUPFAM" id="SSF51905">
    <property type="entry name" value="FAD/NAD(P)-binding domain"/>
    <property type="match status" value="1"/>
</dbReference>
<evidence type="ECO:0000313" key="7">
    <source>
        <dbReference type="Proteomes" id="UP000230002"/>
    </source>
</evidence>
<sequence length="211" mass="23186">MSPAVPIYYGVTGAEISLAPETSVTLPELRETVEMVGRGSMWAVDKQRMLGAQVNGSGRIRTYAWFLGPADWVLPADLAEARRALLEGYEGWALALRKLIEHCDSVAMYLRPLYHLPTDHRWEHVNGFVLLGDMAHLMSPFAGAGANLAMLDTLELGIVIADVVSSGKSTEEREAAAIVEWEEARMSDGRAGASRSRTWTGHSPWKVHLLT</sequence>
<dbReference type="InterPro" id="IPR002938">
    <property type="entry name" value="FAD-bd"/>
</dbReference>
<evidence type="ECO:0000256" key="1">
    <source>
        <dbReference type="ARBA" id="ARBA00022630"/>
    </source>
</evidence>